<organism evidence="1 2">
    <name type="scientific">Cymbomonas tetramitiformis</name>
    <dbReference type="NCBI Taxonomy" id="36881"/>
    <lineage>
        <taxon>Eukaryota</taxon>
        <taxon>Viridiplantae</taxon>
        <taxon>Chlorophyta</taxon>
        <taxon>Pyramimonadophyceae</taxon>
        <taxon>Pyramimonadales</taxon>
        <taxon>Pyramimonadaceae</taxon>
        <taxon>Cymbomonas</taxon>
    </lineage>
</organism>
<evidence type="ECO:0000313" key="2">
    <source>
        <dbReference type="Proteomes" id="UP001190700"/>
    </source>
</evidence>
<reference evidence="1 2" key="1">
    <citation type="journal article" date="2015" name="Genome Biol. Evol.">
        <title>Comparative Genomics of a Bacterivorous Green Alga Reveals Evolutionary Causalities and Consequences of Phago-Mixotrophic Mode of Nutrition.</title>
        <authorList>
            <person name="Burns J.A."/>
            <person name="Paasch A."/>
            <person name="Narechania A."/>
            <person name="Kim E."/>
        </authorList>
    </citation>
    <scope>NUCLEOTIDE SEQUENCE [LARGE SCALE GENOMIC DNA]</scope>
    <source>
        <strain evidence="1 2">PLY_AMNH</strain>
    </source>
</reference>
<proteinExistence type="predicted"/>
<name>A0AAE0KSV9_9CHLO</name>
<dbReference type="EMBL" id="LGRX02018637">
    <property type="protein sequence ID" value="KAK3259576.1"/>
    <property type="molecule type" value="Genomic_DNA"/>
</dbReference>
<dbReference type="Proteomes" id="UP001190700">
    <property type="component" value="Unassembled WGS sequence"/>
</dbReference>
<sequence>MAVFGERLDEVGKVVLTWDPSSVAPRKSTFTTTLPWTRSIRRALRCLARLRWYGDDADVPDGSDAILAEEKLQWAECLLWTSGGSSRAPLGTTQGRLRVLGLP</sequence>
<accession>A0AAE0KSV9</accession>
<gene>
    <name evidence="1" type="ORF">CYMTET_31432</name>
</gene>
<comment type="caution">
    <text evidence="1">The sequence shown here is derived from an EMBL/GenBank/DDBJ whole genome shotgun (WGS) entry which is preliminary data.</text>
</comment>
<dbReference type="AlphaFoldDB" id="A0AAE0KSV9"/>
<evidence type="ECO:0000313" key="1">
    <source>
        <dbReference type="EMBL" id="KAK3259576.1"/>
    </source>
</evidence>
<keyword evidence="2" id="KW-1185">Reference proteome</keyword>
<protein>
    <submittedName>
        <fullName evidence="1">Uncharacterized protein</fullName>
    </submittedName>
</protein>